<protein>
    <submittedName>
        <fullName evidence="1">Uncharacterized protein</fullName>
    </submittedName>
</protein>
<dbReference type="OrthoDB" id="9839091at2"/>
<organism evidence="1 2">
    <name type="scientific">Deinococcus hopiensis KR-140</name>
    <dbReference type="NCBI Taxonomy" id="695939"/>
    <lineage>
        <taxon>Bacteria</taxon>
        <taxon>Thermotogati</taxon>
        <taxon>Deinococcota</taxon>
        <taxon>Deinococci</taxon>
        <taxon>Deinococcales</taxon>
        <taxon>Deinococcaceae</taxon>
        <taxon>Deinococcus</taxon>
    </lineage>
</organism>
<dbReference type="AlphaFoldDB" id="A0A1W1UYG1"/>
<keyword evidence="2" id="KW-1185">Reference proteome</keyword>
<evidence type="ECO:0000313" key="1">
    <source>
        <dbReference type="EMBL" id="SMB85781.1"/>
    </source>
</evidence>
<name>A0A1W1UYG1_9DEIO</name>
<dbReference type="RefSeq" id="WP_084047462.1">
    <property type="nucleotide sequence ID" value="NZ_FWWU01000008.1"/>
</dbReference>
<proteinExistence type="predicted"/>
<reference evidence="1 2" key="1">
    <citation type="submission" date="2017-04" db="EMBL/GenBank/DDBJ databases">
        <authorList>
            <person name="Afonso C.L."/>
            <person name="Miller P.J."/>
            <person name="Scott M.A."/>
            <person name="Spackman E."/>
            <person name="Goraichik I."/>
            <person name="Dimitrov K.M."/>
            <person name="Suarez D.L."/>
            <person name="Swayne D.E."/>
        </authorList>
    </citation>
    <scope>NUCLEOTIDE SEQUENCE [LARGE SCALE GENOMIC DNA]</scope>
    <source>
        <strain evidence="1 2">KR-140</strain>
    </source>
</reference>
<dbReference type="EMBL" id="FWWU01000008">
    <property type="protein sequence ID" value="SMB85781.1"/>
    <property type="molecule type" value="Genomic_DNA"/>
</dbReference>
<dbReference type="STRING" id="695939.SAMN00790413_03540"/>
<gene>
    <name evidence="1" type="ORF">SAMN00790413_03540</name>
</gene>
<dbReference type="Proteomes" id="UP000192582">
    <property type="component" value="Unassembled WGS sequence"/>
</dbReference>
<sequence>MPDLDYAPDTSANTRTKAKLEIALSPSVTPLVYSFVPSANQIAGYKPGVTTNRTPLFDDEDGNSQTAASVVHRAGAQTFQTIAGPKNATVKKMIQRGSEGDTQNHDVMARYTDPEGVSYQGQAKLVYTGEEGTGPDDTLIRGFTLEWTRVGAPVFPS</sequence>
<evidence type="ECO:0000313" key="2">
    <source>
        <dbReference type="Proteomes" id="UP000192582"/>
    </source>
</evidence>
<accession>A0A1W1UYG1</accession>